<keyword evidence="6 9" id="KW-0472">Membrane</keyword>
<evidence type="ECO:0000256" key="7">
    <source>
        <dbReference type="ARBA" id="ARBA00023180"/>
    </source>
</evidence>
<feature type="transmembrane region" description="Helical" evidence="9">
    <location>
        <begin position="750"/>
        <end position="771"/>
    </location>
</feature>
<feature type="transmembrane region" description="Helical" evidence="9">
    <location>
        <begin position="676"/>
        <end position="696"/>
    </location>
</feature>
<evidence type="ECO:0000256" key="9">
    <source>
        <dbReference type="SAM" id="Phobius"/>
    </source>
</evidence>
<dbReference type="InterPro" id="IPR012419">
    <property type="entry name" value="Cas1_AcylTrans_dom"/>
</dbReference>
<evidence type="ECO:0000256" key="8">
    <source>
        <dbReference type="SAM" id="MobiDB-lite"/>
    </source>
</evidence>
<evidence type="ECO:0000256" key="2">
    <source>
        <dbReference type="ARBA" id="ARBA00010666"/>
    </source>
</evidence>
<proteinExistence type="inferred from homology"/>
<dbReference type="Proteomes" id="UP000279259">
    <property type="component" value="Unassembled WGS sequence"/>
</dbReference>
<feature type="region of interest" description="Disordered" evidence="8">
    <location>
        <begin position="1"/>
        <end position="30"/>
    </location>
</feature>
<sequence>MSRPRTKGCAAVLSLPFSHPPDGDGAWPDSPNAFPNLDLASFRTLPATIGLSLPFRSSGRAPRSADKHRHSAETSSSNRLEPLALRSRLSSVSHSIGSKCSCPKGRRSHRDACQPDTRQVRFGSSKRVGSEAESGVVSLGMRDSTRGGFPWKHPEMGIPRDNGWIRGNGQPGNPRPLKAAAYLDCLAAPVQSRSPSPRADAPTKRQALFVGDSSVRQLFFAFVRLVDGGKGAVPKGWESDAEKHTDRKVSFYVGAGTLDERSIELEFWWDPYLNQTKTESMLNRGTTSPSSLLVLGSGLWYLRNPDSGGLASWGNMIHKTFDSLKRHQGSPRTALLSPWDSLELGSGITVPGLLPSDVSDADRAAAVAEQVERRMERRRPGETIADNVVFLPVVDAITERLSPSRAETILHTDIEAMNADLFARLMHPNPPPVVVPAVFNDLLLETETEDGLHFSDKITDKQAELLLGWRCNDAARKQSAQAPSSPALAFLPSPSISAALSTFGLAMGYLFFADRSTVFLKENKDWDPIVFGGLTVAALLLGLVTTENSGKDQGFLSRDITDEWKGWMQIAILIYHFFGASKISGIYNPIRVLVAAYLFMTGYGHFFYYYKKAEFGFDRIASVLVRLNLLSVVLPYTMNTDYVFYYFAPLVSWWYIIIYTTMAIGNQYNDRPAFLIAKLLACASLVTLFMHHTWLMSNIFDFLNAVFRIQWSAKEWSFRVTLDLFIVWGGMFSAYAFIKFKEHQIAERPWFPTARLVAIGTSVIAMVWYFWFELRLNKFAYNGYHAGVSIVPILAFVVLRNASPLLRSCSSRVFCFIGQCSLETFILQFHGWLASDTKSILLVFPATRWRAVNLVVSTTCFIWLSHRVAGATGEITEWLVGKKKAKALPLPATAPVSSTAQGVVRDVVVGAEDGALGGVPESIPLMNQDKKDEGTLSPAPVENRRNSWPAWMAATAASLSGRAAAEGYASTDRRWKDQTVLSVLSNLGSLAQKYNSVKLALVLVGLWVLNWVY</sequence>
<dbReference type="OrthoDB" id="1932925at2759"/>
<evidence type="ECO:0000256" key="1">
    <source>
        <dbReference type="ARBA" id="ARBA00004141"/>
    </source>
</evidence>
<keyword evidence="3" id="KW-0808">Transferase</keyword>
<keyword evidence="12" id="KW-1185">Reference proteome</keyword>
<feature type="transmembrane region" description="Helical" evidence="9">
    <location>
        <begin position="487"/>
        <end position="513"/>
    </location>
</feature>
<reference evidence="11 12" key="1">
    <citation type="submission" date="2018-11" db="EMBL/GenBank/DDBJ databases">
        <title>Genome sequence of Saitozyma podzolica DSM 27192.</title>
        <authorList>
            <person name="Aliyu H."/>
            <person name="Gorte O."/>
            <person name="Ochsenreither K."/>
        </authorList>
    </citation>
    <scope>NUCLEOTIDE SEQUENCE [LARGE SCALE GENOMIC DNA]</scope>
    <source>
        <strain evidence="11 12">DSM 27192</strain>
    </source>
</reference>
<evidence type="ECO:0000259" key="10">
    <source>
        <dbReference type="Pfam" id="PF07779"/>
    </source>
</evidence>
<feature type="transmembrane region" description="Helical" evidence="9">
    <location>
        <begin position="783"/>
        <end position="802"/>
    </location>
</feature>
<evidence type="ECO:0000256" key="3">
    <source>
        <dbReference type="ARBA" id="ARBA00022679"/>
    </source>
</evidence>
<dbReference type="AlphaFoldDB" id="A0A427YIM4"/>
<organism evidence="11 12">
    <name type="scientific">Saitozyma podzolica</name>
    <dbReference type="NCBI Taxonomy" id="1890683"/>
    <lineage>
        <taxon>Eukaryota</taxon>
        <taxon>Fungi</taxon>
        <taxon>Dikarya</taxon>
        <taxon>Basidiomycota</taxon>
        <taxon>Agaricomycotina</taxon>
        <taxon>Tremellomycetes</taxon>
        <taxon>Tremellales</taxon>
        <taxon>Trimorphomycetaceae</taxon>
        <taxon>Saitozyma</taxon>
    </lineage>
</organism>
<evidence type="ECO:0000256" key="6">
    <source>
        <dbReference type="ARBA" id="ARBA00023136"/>
    </source>
</evidence>
<feature type="transmembrane region" description="Helical" evidence="9">
    <location>
        <begin position="716"/>
        <end position="738"/>
    </location>
</feature>
<name>A0A427YIM4_9TREE</name>
<feature type="region of interest" description="Disordered" evidence="8">
    <location>
        <begin position="53"/>
        <end position="136"/>
    </location>
</feature>
<feature type="transmembrane region" description="Helical" evidence="9">
    <location>
        <begin position="525"/>
        <end position="544"/>
    </location>
</feature>
<feature type="compositionally biased region" description="Polar residues" evidence="8">
    <location>
        <begin position="88"/>
        <end position="98"/>
    </location>
</feature>
<dbReference type="GO" id="GO:0016740">
    <property type="term" value="F:transferase activity"/>
    <property type="evidence" value="ECO:0007669"/>
    <property type="project" value="UniProtKB-KW"/>
</dbReference>
<dbReference type="Pfam" id="PF07779">
    <property type="entry name" value="Cas1_AcylT"/>
    <property type="match status" value="1"/>
</dbReference>
<feature type="transmembrane region" description="Helical" evidence="9">
    <location>
        <begin position="643"/>
        <end position="664"/>
    </location>
</feature>
<keyword evidence="5 9" id="KW-1133">Transmembrane helix</keyword>
<evidence type="ECO:0000256" key="4">
    <source>
        <dbReference type="ARBA" id="ARBA00022692"/>
    </source>
</evidence>
<comment type="caution">
    <text evidence="11">The sequence shown here is derived from an EMBL/GenBank/DDBJ whole genome shotgun (WGS) entry which is preliminary data.</text>
</comment>
<dbReference type="GO" id="GO:0016020">
    <property type="term" value="C:membrane"/>
    <property type="evidence" value="ECO:0007669"/>
    <property type="project" value="UniProtKB-SubCell"/>
</dbReference>
<protein>
    <submittedName>
        <fullName evidence="11">CRISPR-associated protein 1</fullName>
    </submittedName>
</protein>
<keyword evidence="7" id="KW-0325">Glycoprotein</keyword>
<accession>A0A427YIM4</accession>
<keyword evidence="4 9" id="KW-0812">Transmembrane</keyword>
<gene>
    <name evidence="11" type="primary">CAS1</name>
    <name evidence="11" type="ORF">EHS25_010096</name>
</gene>
<dbReference type="EMBL" id="RSCD01000009">
    <property type="protein sequence ID" value="RSH90920.1"/>
    <property type="molecule type" value="Genomic_DNA"/>
</dbReference>
<evidence type="ECO:0000256" key="5">
    <source>
        <dbReference type="ARBA" id="ARBA00022989"/>
    </source>
</evidence>
<dbReference type="PANTHER" id="PTHR13533">
    <property type="entry name" value="N-ACETYLNEURAMINATE 9-O-ACETYLTRANSFERASE"/>
    <property type="match status" value="1"/>
</dbReference>
<feature type="domain" description="Cas1p 10 TM acyl transferase" evidence="10">
    <location>
        <begin position="493"/>
        <end position="887"/>
    </location>
</feature>
<comment type="similarity">
    <text evidence="2">Belongs to the PC-esterase family. CASD1 subfamily.</text>
</comment>
<dbReference type="GO" id="GO:0005794">
    <property type="term" value="C:Golgi apparatus"/>
    <property type="evidence" value="ECO:0007669"/>
    <property type="project" value="UniProtKB-ARBA"/>
</dbReference>
<comment type="subcellular location">
    <subcellularLocation>
        <location evidence="1">Membrane</location>
        <topology evidence="1">Multi-pass membrane protein</topology>
    </subcellularLocation>
</comment>
<dbReference type="PANTHER" id="PTHR13533:SF1">
    <property type="entry name" value="N-ACETYLNEURAMINATE 9-O-ACETYLTRANSFERASE"/>
    <property type="match status" value="1"/>
</dbReference>
<feature type="transmembrane region" description="Helical" evidence="9">
    <location>
        <begin position="592"/>
        <end position="610"/>
    </location>
</feature>
<dbReference type="GO" id="GO:0005975">
    <property type="term" value="P:carbohydrate metabolic process"/>
    <property type="evidence" value="ECO:0007669"/>
    <property type="project" value="UniProtKB-ARBA"/>
</dbReference>
<evidence type="ECO:0000313" key="11">
    <source>
        <dbReference type="EMBL" id="RSH90920.1"/>
    </source>
</evidence>
<evidence type="ECO:0000313" key="12">
    <source>
        <dbReference type="Proteomes" id="UP000279259"/>
    </source>
</evidence>